<proteinExistence type="predicted"/>
<reference evidence="2" key="1">
    <citation type="journal article" date="2016" name="Nature">
        <title>Genome evolution in the allotetraploid frog Xenopus laevis.</title>
        <authorList>
            <person name="Session A.M."/>
            <person name="Uno Y."/>
            <person name="Kwon T."/>
            <person name="Chapman J.A."/>
            <person name="Toyoda A."/>
            <person name="Takahashi S."/>
            <person name="Fukui A."/>
            <person name="Hikosaka A."/>
            <person name="Suzuki A."/>
            <person name="Kondo M."/>
            <person name="van Heeringen S.J."/>
            <person name="Quigley I."/>
            <person name="Heinz S."/>
            <person name="Ogino H."/>
            <person name="Ochi H."/>
            <person name="Hellsten U."/>
            <person name="Lyons J.B."/>
            <person name="Simakov O."/>
            <person name="Putnam N."/>
            <person name="Stites J."/>
            <person name="Kuroki Y."/>
            <person name="Tanaka T."/>
            <person name="Michiue T."/>
            <person name="Watanabe M."/>
            <person name="Bogdanovic O."/>
            <person name="Lister R."/>
            <person name="Georgiou G."/>
            <person name="Paranjpe S.S."/>
            <person name="van Kruijsbergen I."/>
            <person name="Shu S."/>
            <person name="Carlson J."/>
            <person name="Kinoshita T."/>
            <person name="Ohta Y."/>
            <person name="Mawaribuchi S."/>
            <person name="Jenkins J."/>
            <person name="Grimwood J."/>
            <person name="Schmutz J."/>
            <person name="Mitros T."/>
            <person name="Mozaffari S.V."/>
            <person name="Suzuki Y."/>
            <person name="Haramoto Y."/>
            <person name="Yamamoto T.S."/>
            <person name="Takagi C."/>
            <person name="Heald R."/>
            <person name="Miller K."/>
            <person name="Haudenschild C."/>
            <person name="Kitzman J."/>
            <person name="Nakayama T."/>
            <person name="Izutsu Y."/>
            <person name="Robert J."/>
            <person name="Fortriede J."/>
            <person name="Burns K."/>
            <person name="Lotay V."/>
            <person name="Karimi K."/>
            <person name="Yasuoka Y."/>
            <person name="Dichmann D.S."/>
            <person name="Flajnik M.F."/>
            <person name="Houston D.W."/>
            <person name="Shendure J."/>
            <person name="DuPasquier L."/>
            <person name="Vize P.D."/>
            <person name="Zorn A.M."/>
            <person name="Ito M."/>
            <person name="Marcotte E.M."/>
            <person name="Wallingford J.B."/>
            <person name="Ito Y."/>
            <person name="Asashima M."/>
            <person name="Ueno N."/>
            <person name="Matsuda Y."/>
            <person name="Veenstra G.J."/>
            <person name="Fujiyama A."/>
            <person name="Harland R.M."/>
            <person name="Taira M."/>
            <person name="Rokhsar D.S."/>
        </authorList>
    </citation>
    <scope>NUCLEOTIDE SEQUENCE [LARGE SCALE GENOMIC DNA]</scope>
    <source>
        <strain evidence="2">J</strain>
    </source>
</reference>
<accession>A0A974HLG1</accession>
<dbReference type="Proteomes" id="UP000694892">
    <property type="component" value="Chromosome 4S"/>
</dbReference>
<evidence type="ECO:0000313" key="2">
    <source>
        <dbReference type="Proteomes" id="UP000694892"/>
    </source>
</evidence>
<name>A0A974HLG1_XENLA</name>
<dbReference type="AlphaFoldDB" id="A0A974HLG1"/>
<sequence>MVRDFRTVGKYHLRVLQSLDRPVVTCELQGTGRDVEVGNCWGGGGQIAWASFRWAWICLGIFFFLPQ</sequence>
<evidence type="ECO:0000313" key="1">
    <source>
        <dbReference type="EMBL" id="OCT82444.1"/>
    </source>
</evidence>
<organism evidence="1 2">
    <name type="scientific">Xenopus laevis</name>
    <name type="common">African clawed frog</name>
    <dbReference type="NCBI Taxonomy" id="8355"/>
    <lineage>
        <taxon>Eukaryota</taxon>
        <taxon>Metazoa</taxon>
        <taxon>Chordata</taxon>
        <taxon>Craniata</taxon>
        <taxon>Vertebrata</taxon>
        <taxon>Euteleostomi</taxon>
        <taxon>Amphibia</taxon>
        <taxon>Batrachia</taxon>
        <taxon>Anura</taxon>
        <taxon>Pipoidea</taxon>
        <taxon>Pipidae</taxon>
        <taxon>Xenopodinae</taxon>
        <taxon>Xenopus</taxon>
        <taxon>Xenopus</taxon>
    </lineage>
</organism>
<dbReference type="EMBL" id="CM004473">
    <property type="protein sequence ID" value="OCT82444.1"/>
    <property type="molecule type" value="Genomic_DNA"/>
</dbReference>
<gene>
    <name evidence="1" type="ORF">XELAEV_18024974mg</name>
</gene>
<protein>
    <submittedName>
        <fullName evidence="1">Uncharacterized protein</fullName>
    </submittedName>
</protein>